<dbReference type="Proteomes" id="UP000003763">
    <property type="component" value="Unassembled WGS sequence"/>
</dbReference>
<protein>
    <recommendedName>
        <fullName evidence="3">TIGR04076 family protein</fullName>
    </recommendedName>
</protein>
<dbReference type="NCBIfam" id="TIGR04076">
    <property type="entry name" value="TIGR04076 family protein"/>
    <property type="match status" value="1"/>
</dbReference>
<sequence>MAGGGNVSDLVKITVLKKMVMDDIVETYAEKPIPVCNKFEEGAVFITDGRKVPEGFCTWAWADIFKDIIFVRNHMECIGTKGKKTQVASCTDGFRPVVFLIEPYEG</sequence>
<evidence type="ECO:0008006" key="3">
    <source>
        <dbReference type="Google" id="ProtNLM"/>
    </source>
</evidence>
<dbReference type="PATRIC" id="fig|742733.3.peg.3401"/>
<comment type="caution">
    <text evidence="1">The sequence shown here is derived from an EMBL/GenBank/DDBJ whole genome shotgun (WGS) entry which is preliminary data.</text>
</comment>
<dbReference type="HOGENOM" id="CLU_160502_0_0_9"/>
<evidence type="ECO:0000313" key="2">
    <source>
        <dbReference type="Proteomes" id="UP000003763"/>
    </source>
</evidence>
<dbReference type="EMBL" id="ADLJ01000026">
    <property type="protein sequence ID" value="EHE97945.1"/>
    <property type="molecule type" value="Genomic_DNA"/>
</dbReference>
<dbReference type="InterPro" id="IPR023811">
    <property type="entry name" value="CHP04076"/>
</dbReference>
<dbReference type="eggNOG" id="ENOG5033H0I">
    <property type="taxonomic scope" value="Bacteria"/>
</dbReference>
<accession>G5HL50</accession>
<dbReference type="AlphaFoldDB" id="G5HL50"/>
<reference evidence="1 2" key="1">
    <citation type="submission" date="2011-08" db="EMBL/GenBank/DDBJ databases">
        <title>The Genome Sequence of Clostridium citroniae WAL-17108.</title>
        <authorList>
            <consortium name="The Broad Institute Genome Sequencing Platform"/>
            <person name="Earl A."/>
            <person name="Ward D."/>
            <person name="Feldgarden M."/>
            <person name="Gevers D."/>
            <person name="Finegold S.M."/>
            <person name="Summanen P.H."/>
            <person name="Molitoris D.R."/>
            <person name="Vaisanen M.L."/>
            <person name="Daigneault M."/>
            <person name="Allen-Vercoe E."/>
            <person name="Young S.K."/>
            <person name="Zeng Q."/>
            <person name="Gargeya S."/>
            <person name="Fitzgerald M."/>
            <person name="Haas B."/>
            <person name="Abouelleil A."/>
            <person name="Alvarado L."/>
            <person name="Arachchi H.M."/>
            <person name="Berlin A."/>
            <person name="Brown A."/>
            <person name="Chapman S.B."/>
            <person name="Chen Z."/>
            <person name="Dunbar C."/>
            <person name="Freedman E."/>
            <person name="Gearin G."/>
            <person name="Gellesch M."/>
            <person name="Goldberg J."/>
            <person name="Griggs A."/>
            <person name="Gujja S."/>
            <person name="Heiman D."/>
            <person name="Howarth C."/>
            <person name="Larson L."/>
            <person name="Lui A."/>
            <person name="MacDonald P.J.P."/>
            <person name="Montmayeur A."/>
            <person name="Murphy C."/>
            <person name="Neiman D."/>
            <person name="Pearson M."/>
            <person name="Priest M."/>
            <person name="Roberts A."/>
            <person name="Saif S."/>
            <person name="Shea T."/>
            <person name="Shenoy N."/>
            <person name="Sisk P."/>
            <person name="Stolte C."/>
            <person name="Sykes S."/>
            <person name="Wortman J."/>
            <person name="Nusbaum C."/>
            <person name="Birren B."/>
        </authorList>
    </citation>
    <scope>NUCLEOTIDE SEQUENCE [LARGE SCALE GENOMIC DNA]</scope>
    <source>
        <strain evidence="1 2">WAL-17108</strain>
    </source>
</reference>
<name>G5HL50_9FIRM</name>
<organism evidence="1 2">
    <name type="scientific">[Clostridium] citroniae WAL-17108</name>
    <dbReference type="NCBI Taxonomy" id="742733"/>
    <lineage>
        <taxon>Bacteria</taxon>
        <taxon>Bacillati</taxon>
        <taxon>Bacillota</taxon>
        <taxon>Clostridia</taxon>
        <taxon>Lachnospirales</taxon>
        <taxon>Lachnospiraceae</taxon>
        <taxon>Enterocloster</taxon>
    </lineage>
</organism>
<gene>
    <name evidence="1" type="ORF">HMPREF9469_03278</name>
</gene>
<evidence type="ECO:0000313" key="1">
    <source>
        <dbReference type="EMBL" id="EHE97945.1"/>
    </source>
</evidence>
<proteinExistence type="predicted"/>